<feature type="non-terminal residue" evidence="2">
    <location>
        <position position="1"/>
    </location>
</feature>
<keyword evidence="1" id="KW-1133">Transmembrane helix</keyword>
<feature type="non-terminal residue" evidence="2">
    <location>
        <position position="224"/>
    </location>
</feature>
<dbReference type="Proteomes" id="UP000257109">
    <property type="component" value="Unassembled WGS sequence"/>
</dbReference>
<protein>
    <submittedName>
        <fullName evidence="2">Uncharacterized protein</fullName>
    </submittedName>
</protein>
<organism evidence="2 3">
    <name type="scientific">Mucuna pruriens</name>
    <name type="common">Velvet bean</name>
    <name type="synonym">Dolichos pruriens</name>
    <dbReference type="NCBI Taxonomy" id="157652"/>
    <lineage>
        <taxon>Eukaryota</taxon>
        <taxon>Viridiplantae</taxon>
        <taxon>Streptophyta</taxon>
        <taxon>Embryophyta</taxon>
        <taxon>Tracheophyta</taxon>
        <taxon>Spermatophyta</taxon>
        <taxon>Magnoliopsida</taxon>
        <taxon>eudicotyledons</taxon>
        <taxon>Gunneridae</taxon>
        <taxon>Pentapetalae</taxon>
        <taxon>rosids</taxon>
        <taxon>fabids</taxon>
        <taxon>Fabales</taxon>
        <taxon>Fabaceae</taxon>
        <taxon>Papilionoideae</taxon>
        <taxon>50 kb inversion clade</taxon>
        <taxon>NPAAA clade</taxon>
        <taxon>indigoferoid/millettioid clade</taxon>
        <taxon>Phaseoleae</taxon>
        <taxon>Mucuna</taxon>
    </lineage>
</organism>
<keyword evidence="1" id="KW-0472">Membrane</keyword>
<proteinExistence type="predicted"/>
<name>A0A371GU18_MUCPR</name>
<evidence type="ECO:0000313" key="3">
    <source>
        <dbReference type="Proteomes" id="UP000257109"/>
    </source>
</evidence>
<evidence type="ECO:0000256" key="1">
    <source>
        <dbReference type="SAM" id="Phobius"/>
    </source>
</evidence>
<dbReference type="AlphaFoldDB" id="A0A371GU18"/>
<accession>A0A371GU18</accession>
<keyword evidence="3" id="KW-1185">Reference proteome</keyword>
<keyword evidence="1" id="KW-0812">Transmembrane</keyword>
<evidence type="ECO:0000313" key="2">
    <source>
        <dbReference type="EMBL" id="RDX94042.1"/>
    </source>
</evidence>
<gene>
    <name evidence="2" type="ORF">CR513_23618</name>
</gene>
<sequence>RFRSIYLEPVIDGGVNVDLRLIGSGGVAGFLLVLSADVLLVIGERDVEIEGLVPLPDEGVLTASVFDLEDEVARRVEDRFHRVLALAGEHEARGEELAGVRILQSDLAAVPARHDADPTRPDLVGLEPLAALVAAGGSARRDLKHGDLTHNQERVLERLLLLLLERHRFRGGNLSLSLSLSLSLRFMVVCKLRFGEQRTRVGCLCLTRSTVWGGGRCTVVIFFL</sequence>
<dbReference type="EMBL" id="QJKJ01004468">
    <property type="protein sequence ID" value="RDX94042.1"/>
    <property type="molecule type" value="Genomic_DNA"/>
</dbReference>
<reference evidence="2" key="1">
    <citation type="submission" date="2018-05" db="EMBL/GenBank/DDBJ databases">
        <title>Draft genome of Mucuna pruriens seed.</title>
        <authorList>
            <person name="Nnadi N.E."/>
            <person name="Vos R."/>
            <person name="Hasami M.H."/>
            <person name="Devisetty U.K."/>
            <person name="Aguiy J.C."/>
        </authorList>
    </citation>
    <scope>NUCLEOTIDE SEQUENCE [LARGE SCALE GENOMIC DNA]</scope>
    <source>
        <strain evidence="2">JCA_2017</strain>
    </source>
</reference>
<feature type="transmembrane region" description="Helical" evidence="1">
    <location>
        <begin position="20"/>
        <end position="42"/>
    </location>
</feature>
<comment type="caution">
    <text evidence="2">The sequence shown here is derived from an EMBL/GenBank/DDBJ whole genome shotgun (WGS) entry which is preliminary data.</text>
</comment>